<gene>
    <name evidence="1" type="ORF">ALC62_04737</name>
</gene>
<organism evidence="1 2">
    <name type="scientific">Cyphomyrmex costatus</name>
    <dbReference type="NCBI Taxonomy" id="456900"/>
    <lineage>
        <taxon>Eukaryota</taxon>
        <taxon>Metazoa</taxon>
        <taxon>Ecdysozoa</taxon>
        <taxon>Arthropoda</taxon>
        <taxon>Hexapoda</taxon>
        <taxon>Insecta</taxon>
        <taxon>Pterygota</taxon>
        <taxon>Neoptera</taxon>
        <taxon>Endopterygota</taxon>
        <taxon>Hymenoptera</taxon>
        <taxon>Apocrita</taxon>
        <taxon>Aculeata</taxon>
        <taxon>Formicoidea</taxon>
        <taxon>Formicidae</taxon>
        <taxon>Myrmicinae</taxon>
        <taxon>Cyphomyrmex</taxon>
    </lineage>
</organism>
<dbReference type="AlphaFoldDB" id="A0A151IK12"/>
<evidence type="ECO:0000313" key="1">
    <source>
        <dbReference type="EMBL" id="KYN04401.1"/>
    </source>
</evidence>
<proteinExistence type="predicted"/>
<dbReference type="Proteomes" id="UP000078542">
    <property type="component" value="Unassembled WGS sequence"/>
</dbReference>
<reference evidence="1 2" key="1">
    <citation type="submission" date="2016-03" db="EMBL/GenBank/DDBJ databases">
        <title>Cyphomyrmex costatus WGS genome.</title>
        <authorList>
            <person name="Nygaard S."/>
            <person name="Hu H."/>
            <person name="Boomsma J."/>
            <person name="Zhang G."/>
        </authorList>
    </citation>
    <scope>NUCLEOTIDE SEQUENCE [LARGE SCALE GENOMIC DNA]</scope>
    <source>
        <strain evidence="1">MS0001</strain>
        <tissue evidence="1">Whole body</tissue>
    </source>
</reference>
<accession>A0A151IK12</accession>
<sequence length="99" mass="11037">MSVRIVKLILDTIVHGYALHTVYGWSVYLIGAIWDSLTQLLLHLGRGKSDAEKVTASAPAESEIHQTKGPELQDEAKKEFIYLLLPPKETSTYTLELKG</sequence>
<keyword evidence="2" id="KW-1185">Reference proteome</keyword>
<name>A0A151IK12_9HYME</name>
<dbReference type="Pfam" id="PF24664">
    <property type="entry name" value="Monjiviricetes_fusion"/>
    <property type="match status" value="1"/>
</dbReference>
<evidence type="ECO:0000313" key="2">
    <source>
        <dbReference type="Proteomes" id="UP000078542"/>
    </source>
</evidence>
<dbReference type="EMBL" id="KQ977278">
    <property type="protein sequence ID" value="KYN04401.1"/>
    <property type="molecule type" value="Genomic_DNA"/>
</dbReference>
<protein>
    <submittedName>
        <fullName evidence="1">Uncharacterized protein</fullName>
    </submittedName>
</protein>